<name>A0A0J8AFF3_9SPHN</name>
<evidence type="ECO:0000313" key="1">
    <source>
        <dbReference type="EMBL" id="KMS53615.1"/>
    </source>
</evidence>
<reference evidence="1 2" key="1">
    <citation type="journal article" date="2015" name="G3 (Bethesda)">
        <title>Insights into Ongoing Evolution of the Hexachlorocyclohexane Catabolic Pathway from Comparative Genomics of Ten Sphingomonadaceae Strains.</title>
        <authorList>
            <person name="Pearce S.L."/>
            <person name="Oakeshott J.G."/>
            <person name="Pandey G."/>
        </authorList>
    </citation>
    <scope>NUCLEOTIDE SEQUENCE [LARGE SCALE GENOMIC DNA]</scope>
    <source>
        <strain evidence="1 2">LL02</strain>
    </source>
</reference>
<dbReference type="RefSeq" id="WP_059152483.1">
    <property type="nucleotide sequence ID" value="NZ_KQ130455.1"/>
</dbReference>
<evidence type="ECO:0000313" key="2">
    <source>
        <dbReference type="Proteomes" id="UP000052268"/>
    </source>
</evidence>
<comment type="caution">
    <text evidence="1">The sequence shown here is derived from an EMBL/GenBank/DDBJ whole genome shotgun (WGS) entry which is preliminary data.</text>
</comment>
<protein>
    <submittedName>
        <fullName evidence="1">Uncharacterized protein</fullName>
    </submittedName>
</protein>
<sequence>MRNFFIYLPPLGLALLGLAIVQQLFPATWGPCEPSYQLIVDYRGTVAMLDHGLSQDECRLALPCSDRMKQVAFTCEREG</sequence>
<dbReference type="PATRIC" id="fig|1114963.3.peg.3402"/>
<keyword evidence="2" id="KW-1185">Reference proteome</keyword>
<proteinExistence type="predicted"/>
<organism evidence="1 2">
    <name type="scientific">Novosphingobium barchaimii LL02</name>
    <dbReference type="NCBI Taxonomy" id="1114963"/>
    <lineage>
        <taxon>Bacteria</taxon>
        <taxon>Pseudomonadati</taxon>
        <taxon>Pseudomonadota</taxon>
        <taxon>Alphaproteobacteria</taxon>
        <taxon>Sphingomonadales</taxon>
        <taxon>Sphingomonadaceae</taxon>
        <taxon>Novosphingobium</taxon>
    </lineage>
</organism>
<dbReference type="EMBL" id="JACU01000007">
    <property type="protein sequence ID" value="KMS53615.1"/>
    <property type="molecule type" value="Genomic_DNA"/>
</dbReference>
<dbReference type="Proteomes" id="UP000052268">
    <property type="component" value="Unassembled WGS sequence"/>
</dbReference>
<dbReference type="AlphaFoldDB" id="A0A0J8AFF3"/>
<gene>
    <name evidence="1" type="ORF">V474_22815</name>
</gene>
<accession>A0A0J8AFF3</accession>